<dbReference type="SUPFAM" id="SSF55874">
    <property type="entry name" value="ATPase domain of HSP90 chaperone/DNA topoisomerase II/histidine kinase"/>
    <property type="match status" value="1"/>
</dbReference>
<evidence type="ECO:0000313" key="15">
    <source>
        <dbReference type="EMBL" id="TKC79073.1"/>
    </source>
</evidence>
<dbReference type="SUPFAM" id="SSF52172">
    <property type="entry name" value="CheY-like"/>
    <property type="match status" value="1"/>
</dbReference>
<dbReference type="InterPro" id="IPR011006">
    <property type="entry name" value="CheY-like_superfamily"/>
</dbReference>
<dbReference type="CDD" id="cd17546">
    <property type="entry name" value="REC_hyHK_CKI1_RcsC-like"/>
    <property type="match status" value="1"/>
</dbReference>
<dbReference type="PANTHER" id="PTHR43047">
    <property type="entry name" value="TWO-COMPONENT HISTIDINE PROTEIN KINASE"/>
    <property type="match status" value="1"/>
</dbReference>
<reference evidence="15 16" key="1">
    <citation type="submission" date="2019-04" db="EMBL/GenBank/DDBJ databases">
        <title>Trinickia sp. 7GSK02, isolated from subtropical forest soil.</title>
        <authorList>
            <person name="Gao Z.-H."/>
            <person name="Qiu L.-H."/>
        </authorList>
    </citation>
    <scope>NUCLEOTIDE SEQUENCE [LARGE SCALE GENOMIC DNA]</scope>
    <source>
        <strain evidence="15 16">7GSK02</strain>
    </source>
</reference>
<keyword evidence="12" id="KW-0812">Transmembrane</keyword>
<keyword evidence="12" id="KW-1133">Transmembrane helix</keyword>
<dbReference type="Gene3D" id="3.30.565.10">
    <property type="entry name" value="Histidine kinase-like ATPase, C-terminal domain"/>
    <property type="match status" value="1"/>
</dbReference>
<dbReference type="SUPFAM" id="SSF47384">
    <property type="entry name" value="Homodimeric domain of signal transducing histidine kinase"/>
    <property type="match status" value="1"/>
</dbReference>
<dbReference type="Gene3D" id="3.30.450.20">
    <property type="entry name" value="PAS domain"/>
    <property type="match status" value="1"/>
</dbReference>
<dbReference type="Gene3D" id="3.40.50.2300">
    <property type="match status" value="1"/>
</dbReference>
<dbReference type="Gene3D" id="1.20.120.160">
    <property type="entry name" value="HPT domain"/>
    <property type="match status" value="1"/>
</dbReference>
<dbReference type="CDD" id="cd16922">
    <property type="entry name" value="HATPase_EvgS-ArcB-TorS-like"/>
    <property type="match status" value="1"/>
</dbReference>
<evidence type="ECO:0000259" key="13">
    <source>
        <dbReference type="PROSITE" id="PS50109"/>
    </source>
</evidence>
<dbReference type="Pfam" id="PF00512">
    <property type="entry name" value="HisKA"/>
    <property type="match status" value="1"/>
</dbReference>
<comment type="caution">
    <text evidence="15">The sequence shown here is derived from an EMBL/GenBank/DDBJ whole genome shotgun (WGS) entry which is preliminary data.</text>
</comment>
<comment type="catalytic activity">
    <reaction evidence="1">
        <text>ATP + protein L-histidine = ADP + protein N-phospho-L-histidine.</text>
        <dbReference type="EC" id="2.7.13.3"/>
    </reaction>
</comment>
<dbReference type="Gene3D" id="1.10.287.130">
    <property type="match status" value="1"/>
</dbReference>
<dbReference type="SUPFAM" id="SSF55785">
    <property type="entry name" value="PYP-like sensor domain (PAS domain)"/>
    <property type="match status" value="1"/>
</dbReference>
<dbReference type="FunFam" id="3.30.565.10:FF:000010">
    <property type="entry name" value="Sensor histidine kinase RcsC"/>
    <property type="match status" value="1"/>
</dbReference>
<evidence type="ECO:0000256" key="1">
    <source>
        <dbReference type="ARBA" id="ARBA00000085"/>
    </source>
</evidence>
<dbReference type="SMART" id="SM00387">
    <property type="entry name" value="HATPase_c"/>
    <property type="match status" value="1"/>
</dbReference>
<feature type="modified residue" description="4-aspartylphosphate" evidence="11">
    <location>
        <position position="944"/>
    </location>
</feature>
<feature type="domain" description="Response regulatory" evidence="14">
    <location>
        <begin position="894"/>
        <end position="1007"/>
    </location>
</feature>
<evidence type="ECO:0000256" key="7">
    <source>
        <dbReference type="ARBA" id="ARBA00023012"/>
    </source>
</evidence>
<keyword evidence="5" id="KW-0732">Signal</keyword>
<dbReference type="GO" id="GO:0000155">
    <property type="term" value="F:phosphorelay sensor kinase activity"/>
    <property type="evidence" value="ECO:0007669"/>
    <property type="project" value="InterPro"/>
</dbReference>
<feature type="domain" description="Histidine kinase" evidence="13">
    <location>
        <begin position="526"/>
        <end position="747"/>
    </location>
</feature>
<keyword evidence="7" id="KW-0902">Two-component regulatory system</keyword>
<proteinExistence type="predicted"/>
<dbReference type="InterPro" id="IPR035965">
    <property type="entry name" value="PAS-like_dom_sf"/>
</dbReference>
<evidence type="ECO:0000256" key="12">
    <source>
        <dbReference type="SAM" id="Phobius"/>
    </source>
</evidence>
<evidence type="ECO:0000256" key="4">
    <source>
        <dbReference type="ARBA" id="ARBA00022679"/>
    </source>
</evidence>
<dbReference type="AlphaFoldDB" id="A0A4U1HGI4"/>
<dbReference type="InterPro" id="IPR001789">
    <property type="entry name" value="Sig_transdc_resp-reg_receiver"/>
</dbReference>
<dbReference type="InterPro" id="IPR003594">
    <property type="entry name" value="HATPase_dom"/>
</dbReference>
<dbReference type="Proteomes" id="UP000305539">
    <property type="component" value="Unassembled WGS sequence"/>
</dbReference>
<dbReference type="PRINTS" id="PR00344">
    <property type="entry name" value="BCTRLSENSOR"/>
</dbReference>
<dbReference type="InterPro" id="IPR004358">
    <property type="entry name" value="Sig_transdc_His_kin-like_C"/>
</dbReference>
<dbReference type="PROSITE" id="PS50109">
    <property type="entry name" value="HIS_KIN"/>
    <property type="match status" value="1"/>
</dbReference>
<gene>
    <name evidence="15" type="ORF">FAZ69_31125</name>
</gene>
<feature type="transmembrane region" description="Helical" evidence="12">
    <location>
        <begin position="341"/>
        <end position="362"/>
    </location>
</feature>
<evidence type="ECO:0000256" key="3">
    <source>
        <dbReference type="ARBA" id="ARBA00022553"/>
    </source>
</evidence>
<feature type="transmembrane region" description="Helical" evidence="12">
    <location>
        <begin position="6"/>
        <end position="26"/>
    </location>
</feature>
<keyword evidence="12" id="KW-0472">Membrane</keyword>
<accession>A0A4U1HGI4</accession>
<keyword evidence="8" id="KW-0843">Virulence</keyword>
<keyword evidence="4" id="KW-0808">Transferase</keyword>
<dbReference type="InterPro" id="IPR005467">
    <property type="entry name" value="His_kinase_dom"/>
</dbReference>
<dbReference type="InterPro" id="IPR003661">
    <property type="entry name" value="HisK_dim/P_dom"/>
</dbReference>
<evidence type="ECO:0000313" key="16">
    <source>
        <dbReference type="Proteomes" id="UP000305539"/>
    </source>
</evidence>
<evidence type="ECO:0000256" key="9">
    <source>
        <dbReference type="ARBA" id="ARBA00058004"/>
    </source>
</evidence>
<dbReference type="SMART" id="SM00448">
    <property type="entry name" value="REC"/>
    <property type="match status" value="1"/>
</dbReference>
<dbReference type="SUPFAM" id="SSF47226">
    <property type="entry name" value="Histidine-containing phosphotransfer domain, HPT domain"/>
    <property type="match status" value="1"/>
</dbReference>
<keyword evidence="16" id="KW-1185">Reference proteome</keyword>
<organism evidence="15 16">
    <name type="scientific">Trinickia terrae</name>
    <dbReference type="NCBI Taxonomy" id="2571161"/>
    <lineage>
        <taxon>Bacteria</taxon>
        <taxon>Pseudomonadati</taxon>
        <taxon>Pseudomonadota</taxon>
        <taxon>Betaproteobacteria</taxon>
        <taxon>Burkholderiales</taxon>
        <taxon>Burkholderiaceae</taxon>
        <taxon>Trinickia</taxon>
    </lineage>
</organism>
<dbReference type="SMART" id="SM00388">
    <property type="entry name" value="HisKA"/>
    <property type="match status" value="1"/>
</dbReference>
<protein>
    <recommendedName>
        <fullName evidence="10">Virulence sensor protein BvgS</fullName>
        <ecNumber evidence="2">2.7.13.3</ecNumber>
    </recommendedName>
</protein>
<dbReference type="RefSeq" id="WP_136898988.1">
    <property type="nucleotide sequence ID" value="NZ_SWJE01000025.1"/>
</dbReference>
<dbReference type="InterPro" id="IPR036890">
    <property type="entry name" value="HATPase_C_sf"/>
</dbReference>
<evidence type="ECO:0000256" key="2">
    <source>
        <dbReference type="ARBA" id="ARBA00012438"/>
    </source>
</evidence>
<dbReference type="InterPro" id="IPR036641">
    <property type="entry name" value="HPT_dom_sf"/>
</dbReference>
<evidence type="ECO:0000256" key="10">
    <source>
        <dbReference type="ARBA" id="ARBA00070152"/>
    </source>
</evidence>
<comment type="function">
    <text evidence="9">Member of the two-component regulatory system BvgS/BvgA. Phosphorylates BvgA via a four-step phosphorelay in response to environmental signals.</text>
</comment>
<evidence type="ECO:0000256" key="5">
    <source>
        <dbReference type="ARBA" id="ARBA00022729"/>
    </source>
</evidence>
<evidence type="ECO:0000256" key="11">
    <source>
        <dbReference type="PROSITE-ProRule" id="PRU00169"/>
    </source>
</evidence>
<keyword evidence="3 11" id="KW-0597">Phosphoprotein</keyword>
<keyword evidence="6" id="KW-0418">Kinase</keyword>
<evidence type="ECO:0000259" key="14">
    <source>
        <dbReference type="PROSITE" id="PS50110"/>
    </source>
</evidence>
<sequence length="1121" mass="123885">MPGRYYRALLYGGGVVVTLSILGAGLTGVEHLFEQYFVERQHVFLYQRDLVQASVDRYQARLKQTVEAYELLWNLHDHDDVPASRYRFELEKDHGAVTTGPDVTVSPFSVLSTLTQPDDEARLAVLLRLIREISPSPVLRLRDAGYYLGGFMFTEDHRFLATWPPLPDRVLATARTGGAEPLVARYTAQVEAELAKYTDRQLREQRIFWVALYDSPMYGALVTHYAVPIYRGDRRVAVMVVTIPFTQFGQLFQSSGHDPDFFVVSRDRKHLFGLSDANPREAQWTRAVLSATKLFESADARVQIVRKGLSFFVIQRVPGPDWIAVYAFDWRKILADLHDQLLLMATLMVVVLAILWAFIVMLDRAVLAPLRSRARQVYESEAFSRTVLNTAPVGLTVFDPHTGGIVMQNEIAESLLAASPDEGGFYQRLLGGRSRKRKTGSSPYDDVAEAAETAQGVRVAEASVASADGKRREISAAFSRARYQQREVVLFGLTDISRQKATQRLLQQARRAADEANEAKSVFVATMSHEIRTPLHGALGNLELLAMADLTPMQKERVTAVRRAFDALLALVNDVLDLSKVEAQELQLHFEPFRLEDVLERCAQTFAPVITGKGLHFLCLIDPRLAGTWSGDGHRIAQILMNLLGNARKFTETGTIALRAELREATGNRAWVRLSVADSGIGIPAAQQERIFEPFAQADRSIASRYGGTGLGLSLCRRLTDLMGGRIFVESIDGEGAVFTVDLPLVRERNDEEVPRALTEVAFDTVVIACERPAWQDTLAARIKHWFPGVRIVEARQDTALEPEYDQSIVVFGCRDDLIPDAWQEIHPLYVDTVVLSAGGPLYPERRDDAIRVTSLSAPMLRLALSACGKPDDALDGAPIAAPAPAAAEHREARILVAEDDPLNRTLLEHQLAALGYGHVDSVTDGKAALECCLAASYDVVVTDLGMPYMDGRELIAALRAKGIDWPVILNTAGSGDDRGAKSDGFADVLHKPVMIDRLRAALERVLGQSPPRAAALLAPQPAAPANAQMQGVFLATWPDDEAALRDAVANVDAAAFLSRLHRLKGALLVLNERDAIACCDAMRRDVEAYGMPAIQEQVMAFWDVMAQIVVRYRRNTEAVS</sequence>
<dbReference type="Pfam" id="PF02518">
    <property type="entry name" value="HATPase_c"/>
    <property type="match status" value="1"/>
</dbReference>
<dbReference type="EC" id="2.7.13.3" evidence="2"/>
<dbReference type="EMBL" id="SWJE01000025">
    <property type="protein sequence ID" value="TKC79073.1"/>
    <property type="molecule type" value="Genomic_DNA"/>
</dbReference>
<dbReference type="PROSITE" id="PS50110">
    <property type="entry name" value="RESPONSE_REGULATORY"/>
    <property type="match status" value="1"/>
</dbReference>
<name>A0A4U1HGI4_9BURK</name>
<dbReference type="OrthoDB" id="9796305at2"/>
<dbReference type="InterPro" id="IPR036097">
    <property type="entry name" value="HisK_dim/P_sf"/>
</dbReference>
<dbReference type="Pfam" id="PF00072">
    <property type="entry name" value="Response_reg"/>
    <property type="match status" value="1"/>
</dbReference>
<evidence type="ECO:0000256" key="8">
    <source>
        <dbReference type="ARBA" id="ARBA00023026"/>
    </source>
</evidence>
<evidence type="ECO:0000256" key="6">
    <source>
        <dbReference type="ARBA" id="ARBA00022777"/>
    </source>
</evidence>
<dbReference type="CDD" id="cd00082">
    <property type="entry name" value="HisKA"/>
    <property type="match status" value="1"/>
</dbReference>